<evidence type="ECO:0000313" key="2">
    <source>
        <dbReference type="Proteomes" id="UP000664844"/>
    </source>
</evidence>
<dbReference type="InterPro" id="IPR011049">
    <property type="entry name" value="Serralysin-like_metalloprot_C"/>
</dbReference>
<reference evidence="1 2" key="1">
    <citation type="submission" date="2021-03" db="EMBL/GenBank/DDBJ databases">
        <title>Metabolic Capacity of the Antarctic Cyanobacterium Phormidium pseudopriestleyi that Sustains Oxygenic Photosynthesis in the Presence of Hydrogen Sulfide.</title>
        <authorList>
            <person name="Lumian J.E."/>
            <person name="Jungblut A.D."/>
            <person name="Dillon M.L."/>
            <person name="Hawes I."/>
            <person name="Doran P.T."/>
            <person name="Mackey T.J."/>
            <person name="Dick G.J."/>
            <person name="Grettenberger C.L."/>
            <person name="Sumner D.Y."/>
        </authorList>
    </citation>
    <scope>NUCLEOTIDE SEQUENCE [LARGE SCALE GENOMIC DNA]</scope>
    <source>
        <strain evidence="1 2">FRX01</strain>
    </source>
</reference>
<organism evidence="1 2">
    <name type="scientific">Phormidium pseudopriestleyi FRX01</name>
    <dbReference type="NCBI Taxonomy" id="1759528"/>
    <lineage>
        <taxon>Bacteria</taxon>
        <taxon>Bacillati</taxon>
        <taxon>Cyanobacteriota</taxon>
        <taxon>Cyanophyceae</taxon>
        <taxon>Oscillatoriophycideae</taxon>
        <taxon>Oscillatoriales</taxon>
        <taxon>Oscillatoriaceae</taxon>
        <taxon>Phormidium</taxon>
    </lineage>
</organism>
<dbReference type="Proteomes" id="UP000664844">
    <property type="component" value="Unassembled WGS sequence"/>
</dbReference>
<evidence type="ECO:0008006" key="3">
    <source>
        <dbReference type="Google" id="ProtNLM"/>
    </source>
</evidence>
<dbReference type="RefSeq" id="WP_207088099.1">
    <property type="nucleotide sequence ID" value="NZ_JAFLQW010000287.1"/>
</dbReference>
<name>A0ABS3FQZ5_9CYAN</name>
<dbReference type="SUPFAM" id="SSF51120">
    <property type="entry name" value="beta-Roll"/>
    <property type="match status" value="1"/>
</dbReference>
<dbReference type="InterPro" id="IPR001343">
    <property type="entry name" value="Hemolysn_Ca-bd"/>
</dbReference>
<evidence type="ECO:0000313" key="1">
    <source>
        <dbReference type="EMBL" id="MBO0349546.1"/>
    </source>
</evidence>
<dbReference type="Gene3D" id="2.150.10.10">
    <property type="entry name" value="Serralysin-like metalloprotease, C-terminal"/>
    <property type="match status" value="1"/>
</dbReference>
<dbReference type="Pfam" id="PF00353">
    <property type="entry name" value="HemolysinCabind"/>
    <property type="match status" value="1"/>
</dbReference>
<dbReference type="PRINTS" id="PR00313">
    <property type="entry name" value="CABNDNGRPT"/>
</dbReference>
<accession>A0ABS3FQZ5</accession>
<sequence length="204" mass="21411">MLVGAPEGDGPNGSRVNAGETYLVYGGDFTGDVTQLGGTGNDLFTGTAQADVLIGGQGDDTLIGNGGPDVFYGGVGNDVLAISDADFRRIDGGSEDDTLRLDGDNFDLDLRNISRNRIRNIETLDLNGGNNSVTLDRLEVIGFSDRRNRLVVNGTDTNSLTATGDWVSSGPAVIGDQTYNVYSSGPAQLWVHEEISPEGVNLIG</sequence>
<keyword evidence="2" id="KW-1185">Reference proteome</keyword>
<proteinExistence type="predicted"/>
<protein>
    <recommendedName>
        <fullName evidence="3">Calcium-binding protein</fullName>
    </recommendedName>
</protein>
<dbReference type="EMBL" id="JAFLQW010000287">
    <property type="protein sequence ID" value="MBO0349546.1"/>
    <property type="molecule type" value="Genomic_DNA"/>
</dbReference>
<gene>
    <name evidence="1" type="ORF">J0895_10575</name>
</gene>
<comment type="caution">
    <text evidence="1">The sequence shown here is derived from an EMBL/GenBank/DDBJ whole genome shotgun (WGS) entry which is preliminary data.</text>
</comment>